<keyword evidence="3" id="KW-1185">Reference proteome</keyword>
<evidence type="ECO:0000313" key="3">
    <source>
        <dbReference type="Proteomes" id="UP001212997"/>
    </source>
</evidence>
<sequence>MSRVPRLSRLLIHQWNTVDSNTRWNAVPVPLALALGRALGKAVVEQWKIEEAEEIAGRAQSPEIGFQIEDGGSALAGVAPSKVDGTKEMEEVRQKREKRTRERKLRGREEEDGDAEGLGEGESLGDGSEAMKVAVAIGESQQSPA</sequence>
<accession>A0AAD5V2J0</accession>
<proteinExistence type="predicted"/>
<reference evidence="2" key="1">
    <citation type="submission" date="2022-07" db="EMBL/GenBank/DDBJ databases">
        <title>Genome Sequence of Physisporinus lineatus.</title>
        <authorList>
            <person name="Buettner E."/>
        </authorList>
    </citation>
    <scope>NUCLEOTIDE SEQUENCE</scope>
    <source>
        <strain evidence="2">VT162</strain>
    </source>
</reference>
<feature type="compositionally biased region" description="Acidic residues" evidence="1">
    <location>
        <begin position="110"/>
        <end position="119"/>
    </location>
</feature>
<dbReference type="EMBL" id="JANAWD010000209">
    <property type="protein sequence ID" value="KAJ3483915.1"/>
    <property type="molecule type" value="Genomic_DNA"/>
</dbReference>
<comment type="caution">
    <text evidence="2">The sequence shown here is derived from an EMBL/GenBank/DDBJ whole genome shotgun (WGS) entry which is preliminary data.</text>
</comment>
<feature type="region of interest" description="Disordered" evidence="1">
    <location>
        <begin position="77"/>
        <end position="145"/>
    </location>
</feature>
<name>A0AAD5V2J0_9APHY</name>
<evidence type="ECO:0000313" key="2">
    <source>
        <dbReference type="EMBL" id="KAJ3483915.1"/>
    </source>
</evidence>
<dbReference type="Proteomes" id="UP001212997">
    <property type="component" value="Unassembled WGS sequence"/>
</dbReference>
<gene>
    <name evidence="2" type="ORF">NLI96_g5995</name>
</gene>
<feature type="compositionally biased region" description="Basic and acidic residues" evidence="1">
    <location>
        <begin position="84"/>
        <end position="94"/>
    </location>
</feature>
<organism evidence="2 3">
    <name type="scientific">Meripilus lineatus</name>
    <dbReference type="NCBI Taxonomy" id="2056292"/>
    <lineage>
        <taxon>Eukaryota</taxon>
        <taxon>Fungi</taxon>
        <taxon>Dikarya</taxon>
        <taxon>Basidiomycota</taxon>
        <taxon>Agaricomycotina</taxon>
        <taxon>Agaricomycetes</taxon>
        <taxon>Polyporales</taxon>
        <taxon>Meripilaceae</taxon>
        <taxon>Meripilus</taxon>
    </lineage>
</organism>
<protein>
    <submittedName>
        <fullName evidence="2">Uncharacterized protein</fullName>
    </submittedName>
</protein>
<dbReference type="AlphaFoldDB" id="A0AAD5V2J0"/>
<evidence type="ECO:0000256" key="1">
    <source>
        <dbReference type="SAM" id="MobiDB-lite"/>
    </source>
</evidence>
<feature type="compositionally biased region" description="Basic residues" evidence="1">
    <location>
        <begin position="95"/>
        <end position="106"/>
    </location>
</feature>